<dbReference type="SMART" id="SM00298">
    <property type="entry name" value="CHROMO"/>
    <property type="match status" value="1"/>
</dbReference>
<dbReference type="Proteomes" id="UP000424527">
    <property type="component" value="Unassembled WGS sequence"/>
</dbReference>
<dbReference type="InterPro" id="IPR041577">
    <property type="entry name" value="RT_RNaseH_2"/>
</dbReference>
<keyword evidence="6" id="KW-0540">Nuclease</keyword>
<dbReference type="FunFam" id="1.10.340.70:FF:000001">
    <property type="entry name" value="Retrovirus-related Pol polyprotein from transposon gypsy-like Protein"/>
    <property type="match status" value="1"/>
</dbReference>
<dbReference type="InterPro" id="IPR036397">
    <property type="entry name" value="RNaseH_sf"/>
</dbReference>
<organism evidence="14 15">
    <name type="scientific">Larimichthys crocea</name>
    <name type="common">Large yellow croaker</name>
    <name type="synonym">Pseudosciaena crocea</name>
    <dbReference type="NCBI Taxonomy" id="215358"/>
    <lineage>
        <taxon>Eukaryota</taxon>
        <taxon>Metazoa</taxon>
        <taxon>Chordata</taxon>
        <taxon>Craniata</taxon>
        <taxon>Vertebrata</taxon>
        <taxon>Euteleostomi</taxon>
        <taxon>Actinopterygii</taxon>
        <taxon>Neopterygii</taxon>
        <taxon>Teleostei</taxon>
        <taxon>Neoteleostei</taxon>
        <taxon>Acanthomorphata</taxon>
        <taxon>Eupercaria</taxon>
        <taxon>Sciaenidae</taxon>
        <taxon>Larimichthys</taxon>
    </lineage>
</organism>
<evidence type="ECO:0000259" key="12">
    <source>
        <dbReference type="PROSITE" id="PS50878"/>
    </source>
</evidence>
<dbReference type="FunFam" id="3.10.20.370:FF:000003">
    <property type="entry name" value="Transposon Tf2-6 polyprotein"/>
    <property type="match status" value="1"/>
</dbReference>
<feature type="domain" description="Integrase catalytic" evidence="13">
    <location>
        <begin position="863"/>
        <end position="1028"/>
    </location>
</feature>
<dbReference type="CDD" id="cd01647">
    <property type="entry name" value="RT_LTR"/>
    <property type="match status" value="1"/>
</dbReference>
<dbReference type="Pfam" id="PF00385">
    <property type="entry name" value="Chromo"/>
    <property type="match status" value="1"/>
</dbReference>
<feature type="domain" description="Chromo" evidence="11">
    <location>
        <begin position="1022"/>
        <end position="1080"/>
    </location>
</feature>
<dbReference type="PROSITE" id="PS50013">
    <property type="entry name" value="CHROMO_2"/>
    <property type="match status" value="1"/>
</dbReference>
<dbReference type="InterPro" id="IPR043128">
    <property type="entry name" value="Rev_trsase/Diguanyl_cyclase"/>
</dbReference>
<feature type="compositionally biased region" description="Low complexity" evidence="10">
    <location>
        <begin position="1089"/>
        <end position="1115"/>
    </location>
</feature>
<comment type="subcellular location">
    <subcellularLocation>
        <location evidence="1">Nucleus</location>
    </subcellularLocation>
</comment>
<evidence type="ECO:0000259" key="11">
    <source>
        <dbReference type="PROSITE" id="PS50013"/>
    </source>
</evidence>
<dbReference type="Gene3D" id="3.30.420.10">
    <property type="entry name" value="Ribonuclease H-like superfamily/Ribonuclease H"/>
    <property type="match status" value="1"/>
</dbReference>
<dbReference type="GO" id="GO:0004523">
    <property type="term" value="F:RNA-DNA hybrid ribonuclease activity"/>
    <property type="evidence" value="ECO:0007669"/>
    <property type="project" value="UniProtKB-EC"/>
</dbReference>
<dbReference type="InterPro" id="IPR023780">
    <property type="entry name" value="Chromo_domain"/>
</dbReference>
<dbReference type="CDD" id="cd00303">
    <property type="entry name" value="retropepsin_like"/>
    <property type="match status" value="1"/>
</dbReference>
<dbReference type="GO" id="GO:0003676">
    <property type="term" value="F:nucleic acid binding"/>
    <property type="evidence" value="ECO:0007669"/>
    <property type="project" value="InterPro"/>
</dbReference>
<dbReference type="InterPro" id="IPR021109">
    <property type="entry name" value="Peptidase_aspartic_dom_sf"/>
</dbReference>
<keyword evidence="5" id="KW-0548">Nucleotidyltransferase</keyword>
<dbReference type="PANTHER" id="PTHR37984">
    <property type="entry name" value="PROTEIN CBG26694"/>
    <property type="match status" value="1"/>
</dbReference>
<reference evidence="14 15" key="1">
    <citation type="submission" date="2019-07" db="EMBL/GenBank/DDBJ databases">
        <title>Chromosome genome assembly for large yellow croaker.</title>
        <authorList>
            <person name="Xiao S."/>
        </authorList>
    </citation>
    <scope>NUCLEOTIDE SEQUENCE [LARGE SCALE GENOMIC DNA]</scope>
    <source>
        <strain evidence="14">JMULYC20181020</strain>
        <tissue evidence="14">Muscle</tissue>
    </source>
</reference>
<dbReference type="InterPro" id="IPR012337">
    <property type="entry name" value="RNaseH-like_sf"/>
</dbReference>
<dbReference type="Pfam" id="PF17921">
    <property type="entry name" value="Integrase_H2C2"/>
    <property type="match status" value="1"/>
</dbReference>
<dbReference type="Pfam" id="PF00078">
    <property type="entry name" value="RVT_1"/>
    <property type="match status" value="1"/>
</dbReference>
<evidence type="ECO:0000256" key="5">
    <source>
        <dbReference type="ARBA" id="ARBA00022695"/>
    </source>
</evidence>
<comment type="caution">
    <text evidence="14">The sequence shown here is derived from an EMBL/GenBank/DDBJ whole genome shotgun (WGS) entry which is preliminary data.</text>
</comment>
<keyword evidence="7" id="KW-0378">Hydrolase</keyword>
<keyword evidence="15" id="KW-1185">Reference proteome</keyword>
<evidence type="ECO:0000259" key="13">
    <source>
        <dbReference type="PROSITE" id="PS50994"/>
    </source>
</evidence>
<dbReference type="Pfam" id="PF17919">
    <property type="entry name" value="RT_RNaseH_2"/>
    <property type="match status" value="1"/>
</dbReference>
<proteinExistence type="inferred from homology"/>
<accession>A0A6G0JBA3</accession>
<dbReference type="GO" id="GO:0015074">
    <property type="term" value="P:DNA integration"/>
    <property type="evidence" value="ECO:0007669"/>
    <property type="project" value="InterPro"/>
</dbReference>
<evidence type="ECO:0000256" key="8">
    <source>
        <dbReference type="ARBA" id="ARBA00023268"/>
    </source>
</evidence>
<dbReference type="InterPro" id="IPR000477">
    <property type="entry name" value="RT_dom"/>
</dbReference>
<evidence type="ECO:0000256" key="6">
    <source>
        <dbReference type="ARBA" id="ARBA00022722"/>
    </source>
</evidence>
<dbReference type="SUPFAM" id="SSF54160">
    <property type="entry name" value="Chromo domain-like"/>
    <property type="match status" value="1"/>
</dbReference>
<gene>
    <name evidence="14" type="ORF">D5F01_LYC00968</name>
</gene>
<evidence type="ECO:0000256" key="4">
    <source>
        <dbReference type="ARBA" id="ARBA00022679"/>
    </source>
</evidence>
<evidence type="ECO:0000256" key="10">
    <source>
        <dbReference type="SAM" id="MobiDB-lite"/>
    </source>
</evidence>
<dbReference type="PROSITE" id="PS50878">
    <property type="entry name" value="RT_POL"/>
    <property type="match status" value="1"/>
</dbReference>
<dbReference type="InterPro" id="IPR016197">
    <property type="entry name" value="Chromo-like_dom_sf"/>
</dbReference>
<sequence>MLRTSWCHMISLPLWMSSSNSHGGWTDASRPGGRRDSEDGLGILFLPSSVQYRRYPLPGLNLRGEIQNLGRLAEPLCHQRNASVVKDTTYVLCSTYVLWTRRTLRLQVSSKKPGLTSTGERDVLVSPTSELSLRKHPLCHGRLLLPGGSHSLAVFIDSGADVSIINEELAQQLEIERVPLPQPVPANALDGHLLGTVTHQTVPVQMLLSGNHHETITFHILNSPRIPLILGYPWLRRHNPHIDWATGAILGWSSACHQVCLKQASAPQSRPCTTLAPDLMGVPPEYHDLREVFSKAKATSLPPHRPYDCAIDLLPGTSPPRGRLYSLSAPERKAMEDYINDSLAAGIIRPSSSPAGAGFFFVEKKDKSLRPCIDYRGLNDITVKNRYPLPLISSAFELLEGATIFTKLDLRNAYHLVRIREGDEWKTAFNTPTGHYEYLVMPFGLTNAPAVFQALVNDVLRDMLNKHVFVYLDDILIFSKAKEDHIHHVQGVLQRLLENSLFVKAEKCEFHAPSVSFLGYIVGQGSIQMDPAKVSAVAAWPVPDSRKQLQRFLGFANFYRRFIRGYSTVAAPLTALTSSKVPFSWSSAATDAFQTLKNRFTSAPILRMPDPKRQFVVEVDASDVGVGAVLSQRATDDQKLHPCAFFSRRLTPAEMNYDIGNRELLAVKLALDEWRHWLEGAEQPFLVWTDHKNLEYIRSARRLNSRQARWSLFLTRFNFTLSYRPGTRNVKPDALSRQFLKEEEEVSTAADTILPSARLAAAITWGIEERVRTALEEQPGPSACPPNRLFVPAHLRSEVLQWAHNTHLTCHPGIQRTKEVLQRRFWWDSLDLDTQGFVKACPVCNRNKSSHQAPAGHLLPLPVPHRPWSHISLDFVTGLPPSLGHTTILTVVDRFSKMAHFIPLPKLPSAKETAELVLQHIVRLHGLPVDVVSDRGPQFSSVFWREFCSLIGATASLSSGFHPQSNGQTERKNQEMEVALRCMVSRHPTFHVSKIKPVLESPLIPATPTPPPPRLINGDPAYTVRRLIRSRRRGRGIQYLVDWEGYRPEERSWVPASYILDPQLITDFHRQHPDQPSRIRPSTDNPRLSASGAPPIPGPSEVDPPSSSVDSSSEDSAFRPRPRVLPQCFWCLSACFPGCLEVSPGSLSPCSSSLPQTLRLIGLIPSLSPAISPAVSFSIRNITKYPLLLCCIWFLHKPVSVLLYI</sequence>
<dbReference type="EC" id="3.1.26.4" evidence="3"/>
<evidence type="ECO:0000256" key="9">
    <source>
        <dbReference type="ARBA" id="ARBA00039658"/>
    </source>
</evidence>
<keyword evidence="14" id="KW-0645">Protease</keyword>
<evidence type="ECO:0000313" key="15">
    <source>
        <dbReference type="Proteomes" id="UP000424527"/>
    </source>
</evidence>
<dbReference type="InterPro" id="IPR043502">
    <property type="entry name" value="DNA/RNA_pol_sf"/>
</dbReference>
<evidence type="ECO:0000256" key="3">
    <source>
        <dbReference type="ARBA" id="ARBA00012180"/>
    </source>
</evidence>
<dbReference type="Gene3D" id="2.40.50.40">
    <property type="match status" value="1"/>
</dbReference>
<dbReference type="GO" id="GO:0003964">
    <property type="term" value="F:RNA-directed DNA polymerase activity"/>
    <property type="evidence" value="ECO:0007669"/>
    <property type="project" value="UniProtKB-KW"/>
</dbReference>
<dbReference type="EMBL" id="REGW02000001">
    <property type="protein sequence ID" value="KAE8300821.1"/>
    <property type="molecule type" value="Genomic_DNA"/>
</dbReference>
<dbReference type="InterPro" id="IPR000953">
    <property type="entry name" value="Chromo/chromo_shadow_dom"/>
</dbReference>
<keyword evidence="8" id="KW-0511">Multifunctional enzyme</keyword>
<dbReference type="Gene3D" id="3.30.70.270">
    <property type="match status" value="2"/>
</dbReference>
<dbReference type="SUPFAM" id="SSF50630">
    <property type="entry name" value="Acid proteases"/>
    <property type="match status" value="1"/>
</dbReference>
<dbReference type="AlphaFoldDB" id="A0A6G0JBA3"/>
<dbReference type="InterPro" id="IPR050951">
    <property type="entry name" value="Retrovirus_Pol_polyprotein"/>
</dbReference>
<dbReference type="PANTHER" id="PTHR37984:SF5">
    <property type="entry name" value="PROTEIN NYNRIN-LIKE"/>
    <property type="match status" value="1"/>
</dbReference>
<dbReference type="SUPFAM" id="SSF53098">
    <property type="entry name" value="Ribonuclease H-like"/>
    <property type="match status" value="1"/>
</dbReference>
<keyword evidence="4" id="KW-0808">Transferase</keyword>
<feature type="domain" description="Reverse transcriptase" evidence="12">
    <location>
        <begin position="343"/>
        <end position="522"/>
    </location>
</feature>
<protein>
    <recommendedName>
        <fullName evidence="9">Gypsy retrotransposon integrase-like protein 1</fullName>
        <ecNumber evidence="3">3.1.26.4</ecNumber>
    </recommendedName>
</protein>
<dbReference type="GO" id="GO:0005634">
    <property type="term" value="C:nucleus"/>
    <property type="evidence" value="ECO:0007669"/>
    <property type="project" value="UniProtKB-SubCell"/>
</dbReference>
<evidence type="ECO:0000256" key="2">
    <source>
        <dbReference type="ARBA" id="ARBA00010879"/>
    </source>
</evidence>
<dbReference type="InterPro" id="IPR041588">
    <property type="entry name" value="Integrase_H2C2"/>
</dbReference>
<evidence type="ECO:0000313" key="14">
    <source>
        <dbReference type="EMBL" id="KAE8300821.1"/>
    </source>
</evidence>
<evidence type="ECO:0000256" key="7">
    <source>
        <dbReference type="ARBA" id="ARBA00022759"/>
    </source>
</evidence>
<dbReference type="SUPFAM" id="SSF56672">
    <property type="entry name" value="DNA/RNA polymerases"/>
    <property type="match status" value="1"/>
</dbReference>
<dbReference type="PROSITE" id="PS50994">
    <property type="entry name" value="INTEGRASE"/>
    <property type="match status" value="1"/>
</dbReference>
<dbReference type="Pfam" id="PF13975">
    <property type="entry name" value="gag-asp_proteas"/>
    <property type="match status" value="1"/>
</dbReference>
<feature type="region of interest" description="Disordered" evidence="10">
    <location>
        <begin position="1069"/>
        <end position="1119"/>
    </location>
</feature>
<dbReference type="InterPro" id="IPR001584">
    <property type="entry name" value="Integrase_cat-core"/>
</dbReference>
<dbReference type="GO" id="GO:0006508">
    <property type="term" value="P:proteolysis"/>
    <property type="evidence" value="ECO:0007669"/>
    <property type="project" value="UniProtKB-KW"/>
</dbReference>
<dbReference type="FunFam" id="3.30.70.270:FF:000020">
    <property type="entry name" value="Transposon Tf2-6 polyprotein-like Protein"/>
    <property type="match status" value="1"/>
</dbReference>
<keyword evidence="7" id="KW-0255">Endonuclease</keyword>
<dbReference type="CDD" id="cd09274">
    <property type="entry name" value="RNase_HI_RT_Ty3"/>
    <property type="match status" value="1"/>
</dbReference>
<dbReference type="GO" id="GO:0008233">
    <property type="term" value="F:peptidase activity"/>
    <property type="evidence" value="ECO:0007669"/>
    <property type="project" value="UniProtKB-KW"/>
</dbReference>
<dbReference type="Gene3D" id="2.40.70.10">
    <property type="entry name" value="Acid Proteases"/>
    <property type="match status" value="1"/>
</dbReference>
<name>A0A6G0JBA3_LARCR</name>
<dbReference type="Pfam" id="PF00665">
    <property type="entry name" value="rve"/>
    <property type="match status" value="1"/>
</dbReference>
<evidence type="ECO:0000256" key="1">
    <source>
        <dbReference type="ARBA" id="ARBA00004123"/>
    </source>
</evidence>
<dbReference type="Gene3D" id="3.10.10.10">
    <property type="entry name" value="HIV Type 1 Reverse Transcriptase, subunit A, domain 1"/>
    <property type="match status" value="1"/>
</dbReference>
<comment type="similarity">
    <text evidence="2">Belongs to the beta type-B retroviral polymerase family. HERV class-II K(HML-2) pol subfamily.</text>
</comment>
<dbReference type="Gene3D" id="1.10.340.70">
    <property type="match status" value="1"/>
</dbReference>